<feature type="domain" description="Peptidase M16 C-terminal" evidence="3">
    <location>
        <begin position="252"/>
        <end position="428"/>
    </location>
</feature>
<dbReference type="Pfam" id="PF05193">
    <property type="entry name" value="Peptidase_M16_C"/>
    <property type="match status" value="1"/>
</dbReference>
<protein>
    <recommendedName>
        <fullName evidence="6">Insulinase family protein</fullName>
    </recommendedName>
</protein>
<evidence type="ECO:0000259" key="2">
    <source>
        <dbReference type="Pfam" id="PF00675"/>
    </source>
</evidence>
<dbReference type="Pfam" id="PF00675">
    <property type="entry name" value="Peptidase_M16"/>
    <property type="match status" value="1"/>
</dbReference>
<dbReference type="InterPro" id="IPR011765">
    <property type="entry name" value="Pept_M16_N"/>
</dbReference>
<keyword evidence="5" id="KW-1185">Reference proteome</keyword>
<dbReference type="OrthoDB" id="9811314at2"/>
<comment type="similarity">
    <text evidence="1">Belongs to the peptidase M16 family.</text>
</comment>
<evidence type="ECO:0000313" key="4">
    <source>
        <dbReference type="EMBL" id="SOH04340.1"/>
    </source>
</evidence>
<gene>
    <name evidence="4" type="ORF">KSMBR1_1841</name>
</gene>
<dbReference type="AlphaFoldDB" id="A0A2C9CF74"/>
<dbReference type="Gene3D" id="3.30.830.10">
    <property type="entry name" value="Metalloenzyme, LuxS/M16 peptidase-like"/>
    <property type="match status" value="3"/>
</dbReference>
<dbReference type="PANTHER" id="PTHR11851">
    <property type="entry name" value="METALLOPROTEASE"/>
    <property type="match status" value="1"/>
</dbReference>
<dbReference type="KEGG" id="kst:KSMBR1_1841"/>
<name>A0A2C9CF74_KUEST</name>
<evidence type="ECO:0000256" key="1">
    <source>
        <dbReference type="ARBA" id="ARBA00007261"/>
    </source>
</evidence>
<dbReference type="PANTHER" id="PTHR11851:SF49">
    <property type="entry name" value="MITOCHONDRIAL-PROCESSING PEPTIDASE SUBUNIT ALPHA"/>
    <property type="match status" value="1"/>
</dbReference>
<feature type="domain" description="Peptidase M16 N-terminal" evidence="2">
    <location>
        <begin position="49"/>
        <end position="90"/>
    </location>
</feature>
<dbReference type="SUPFAM" id="SSF63411">
    <property type="entry name" value="LuxS/MPP-like metallohydrolase"/>
    <property type="match status" value="2"/>
</dbReference>
<evidence type="ECO:0008006" key="6">
    <source>
        <dbReference type="Google" id="ProtNLM"/>
    </source>
</evidence>
<dbReference type="GO" id="GO:0046872">
    <property type="term" value="F:metal ion binding"/>
    <property type="evidence" value="ECO:0007669"/>
    <property type="project" value="InterPro"/>
</dbReference>
<dbReference type="Proteomes" id="UP000221734">
    <property type="component" value="Chromosome Kuenenia_stuttgartiensis_MBR1"/>
</dbReference>
<sequence length="501" mass="56991">MIQTKRLISFAIVNFLVIFLISLKAHAEPLKLDVKEHVLGNGLKLLMLEKHEVPIVCLRINFRVGSVDERPGITGVSHLFEHMMFKGTKIFGTKDYAVEKPLLEKEDALVAEIAWETGKELHDKKKIAALEKELQTTRGRLRDLAVKDEIFSLYLRHGAVGLNAATSSDGTFYICNIPANKLELWAFIESDRMKNRVLREFYSERDVVMEERRTRTETSPFGALIEQLNAVTFIAHPYRLPTIGWSSDIQNLTKAETAGYFEQYYTPNNAVIVMVGNFKQDDAIKLIEKYFGDIPRQPDPPKVKTAEPEQKGERRIEVEFDSNPYMAISYHISGIDHPDIYALDVLSSLLSDGRTSRLYKSMIEGKRIAVMANAGIGVGRFPETFTFYAAPRAPHTVEEVEAAFYEEVELLKTKPPSEWELQKIKNQLEASFIRRLESASGLASEIGYYEIISDWRYINTVLEKVSEVTAEDVTRVAKKYLIKKNRTVAMLVKKENGESAK</sequence>
<dbReference type="InterPro" id="IPR050361">
    <property type="entry name" value="MPP/UQCRC_Complex"/>
</dbReference>
<accession>A0A2C9CF74</accession>
<evidence type="ECO:0000259" key="3">
    <source>
        <dbReference type="Pfam" id="PF05193"/>
    </source>
</evidence>
<organism evidence="4 5">
    <name type="scientific">Kuenenia stuttgartiensis</name>
    <dbReference type="NCBI Taxonomy" id="174633"/>
    <lineage>
        <taxon>Bacteria</taxon>
        <taxon>Pseudomonadati</taxon>
        <taxon>Planctomycetota</taxon>
        <taxon>Candidatus Brocadiia</taxon>
        <taxon>Candidatus Brocadiales</taxon>
        <taxon>Candidatus Brocadiaceae</taxon>
        <taxon>Candidatus Kuenenia</taxon>
    </lineage>
</organism>
<evidence type="ECO:0000313" key="5">
    <source>
        <dbReference type="Proteomes" id="UP000221734"/>
    </source>
</evidence>
<dbReference type="EMBL" id="LT934425">
    <property type="protein sequence ID" value="SOH04340.1"/>
    <property type="molecule type" value="Genomic_DNA"/>
</dbReference>
<dbReference type="RefSeq" id="WP_099325059.1">
    <property type="nucleotide sequence ID" value="NZ_LT934425.1"/>
</dbReference>
<dbReference type="InterPro" id="IPR011249">
    <property type="entry name" value="Metalloenz_LuxS/M16"/>
</dbReference>
<reference evidence="5" key="1">
    <citation type="submission" date="2017-10" db="EMBL/GenBank/DDBJ databases">
        <authorList>
            <person name="Frank J."/>
        </authorList>
    </citation>
    <scope>NUCLEOTIDE SEQUENCE [LARGE SCALE GENOMIC DNA]</scope>
</reference>
<proteinExistence type="inferred from homology"/>
<dbReference type="InterPro" id="IPR007863">
    <property type="entry name" value="Peptidase_M16_C"/>
</dbReference>